<dbReference type="InterPro" id="IPR025646">
    <property type="entry name" value="DUF4350"/>
</dbReference>
<comment type="caution">
    <text evidence="4">The sequence shown here is derived from an EMBL/GenBank/DDBJ whole genome shotgun (WGS) entry which is preliminary data.</text>
</comment>
<keyword evidence="2" id="KW-0812">Transmembrane</keyword>
<keyword evidence="2" id="KW-1133">Transmembrane helix</keyword>
<feature type="transmembrane region" description="Helical" evidence="2">
    <location>
        <begin position="326"/>
        <end position="346"/>
    </location>
</feature>
<feature type="compositionally biased region" description="Low complexity" evidence="1">
    <location>
        <begin position="459"/>
        <end position="472"/>
    </location>
</feature>
<protein>
    <recommendedName>
        <fullName evidence="3">DUF4350 domain-containing protein</fullName>
    </recommendedName>
</protein>
<keyword evidence="2" id="KW-0472">Membrane</keyword>
<feature type="region of interest" description="Disordered" evidence="1">
    <location>
        <begin position="455"/>
        <end position="478"/>
    </location>
</feature>
<feature type="transmembrane region" description="Helical" evidence="2">
    <location>
        <begin position="26"/>
        <end position="46"/>
    </location>
</feature>
<evidence type="ECO:0000313" key="5">
    <source>
        <dbReference type="Proteomes" id="UP001143480"/>
    </source>
</evidence>
<feature type="region of interest" description="Disordered" evidence="1">
    <location>
        <begin position="247"/>
        <end position="321"/>
    </location>
</feature>
<organism evidence="4 5">
    <name type="scientific">Dactylosporangium matsuzakiense</name>
    <dbReference type="NCBI Taxonomy" id="53360"/>
    <lineage>
        <taxon>Bacteria</taxon>
        <taxon>Bacillati</taxon>
        <taxon>Actinomycetota</taxon>
        <taxon>Actinomycetes</taxon>
        <taxon>Micromonosporales</taxon>
        <taxon>Micromonosporaceae</taxon>
        <taxon>Dactylosporangium</taxon>
    </lineage>
</organism>
<evidence type="ECO:0000256" key="1">
    <source>
        <dbReference type="SAM" id="MobiDB-lite"/>
    </source>
</evidence>
<feature type="domain" description="DUF4350" evidence="3">
    <location>
        <begin position="61"/>
        <end position="234"/>
    </location>
</feature>
<dbReference type="Pfam" id="PF14258">
    <property type="entry name" value="DUF4350"/>
    <property type="match status" value="1"/>
</dbReference>
<dbReference type="RefSeq" id="WP_261961399.1">
    <property type="nucleotide sequence ID" value="NZ_BAAAXA010000001.1"/>
</dbReference>
<name>A0A9W6KTL3_9ACTN</name>
<reference evidence="4" key="1">
    <citation type="journal article" date="2014" name="Int. J. Syst. Evol. Microbiol.">
        <title>Complete genome sequence of Corynebacterium casei LMG S-19264T (=DSM 44701T), isolated from a smear-ripened cheese.</title>
        <authorList>
            <consortium name="US DOE Joint Genome Institute (JGI-PGF)"/>
            <person name="Walter F."/>
            <person name="Albersmeier A."/>
            <person name="Kalinowski J."/>
            <person name="Ruckert C."/>
        </authorList>
    </citation>
    <scope>NUCLEOTIDE SEQUENCE</scope>
    <source>
        <strain evidence="4">VKM Ac-1321</strain>
    </source>
</reference>
<gene>
    <name evidence="4" type="ORF">GCM10017581_091550</name>
</gene>
<proteinExistence type="predicted"/>
<keyword evidence="5" id="KW-1185">Reference proteome</keyword>
<dbReference type="Proteomes" id="UP001143480">
    <property type="component" value="Unassembled WGS sequence"/>
</dbReference>
<evidence type="ECO:0000256" key="2">
    <source>
        <dbReference type="SAM" id="Phobius"/>
    </source>
</evidence>
<accession>A0A9W6KTL3</accession>
<sequence>MTATAPVRSPQRSTTAKKRSKRWLRLVIPPVAVLVLMLLGTVVYQWEQPDLDDADYLGPASHAGVGAADLADRVRAAGVQIIPERKSADALVAASSGSATLLITTPQLVHRFYLRMLKLLPPSTRVVIIEPDAAVITDGLLPMVGTARSYVARTTAPGCDYAPAVRAGAAEVVRTRYGPLDESLGREVARCYADSLIVYQRPGSAPVTVVGSADPFRNDRGDERGNAELTTALLTGAPRLVWLDLHRREPPPGVTNDPGLAGAPEAPASLRPVDPENPGETDFPIPGPGSTARPPARGDVNSDDGDQEQEQPPQPPNPLWSAFPPWTYVVTAMLALGVIMLAVAMARRLGAPVVEPLPVVVRSSETALGRGRLYQRARARAESLQVLRDSAIVRLTRLLRLDADVTRGVLIEAVTASSGWPPPVVDQTLFGPPPATDADLVAAAVRLEQLVNAVTTEQPGTTPATQPNTAAPVEGDPR</sequence>
<evidence type="ECO:0000259" key="3">
    <source>
        <dbReference type="Pfam" id="PF14258"/>
    </source>
</evidence>
<dbReference type="EMBL" id="BSFP01000094">
    <property type="protein sequence ID" value="GLL07403.1"/>
    <property type="molecule type" value="Genomic_DNA"/>
</dbReference>
<dbReference type="AlphaFoldDB" id="A0A9W6KTL3"/>
<reference evidence="4" key="2">
    <citation type="submission" date="2023-01" db="EMBL/GenBank/DDBJ databases">
        <authorList>
            <person name="Sun Q."/>
            <person name="Evtushenko L."/>
        </authorList>
    </citation>
    <scope>NUCLEOTIDE SEQUENCE</scope>
    <source>
        <strain evidence="4">VKM Ac-1321</strain>
    </source>
</reference>
<evidence type="ECO:0000313" key="4">
    <source>
        <dbReference type="EMBL" id="GLL07403.1"/>
    </source>
</evidence>